<protein>
    <submittedName>
        <fullName evidence="1">Uncharacterized protein</fullName>
    </submittedName>
</protein>
<reference evidence="1 2" key="1">
    <citation type="submission" date="2023-07" db="EMBL/GenBank/DDBJ databases">
        <title>The novel representative of Negativicutes class, Anaeroselena agilis gen. nov. sp. nov.</title>
        <authorList>
            <person name="Prokofeva M.I."/>
            <person name="Elcheninov A.G."/>
            <person name="Klyukina A."/>
            <person name="Kublanov I.V."/>
            <person name="Frolov E.N."/>
            <person name="Podosokorskaya O.A."/>
        </authorList>
    </citation>
    <scope>NUCLEOTIDE SEQUENCE [LARGE SCALE GENOMIC DNA]</scope>
    <source>
        <strain evidence="1 2">4137-cl</strain>
    </source>
</reference>
<gene>
    <name evidence="1" type="ORF">Q4T40_03035</name>
</gene>
<comment type="caution">
    <text evidence="1">The sequence shown here is derived from an EMBL/GenBank/DDBJ whole genome shotgun (WGS) entry which is preliminary data.</text>
</comment>
<keyword evidence="2" id="KW-1185">Reference proteome</keyword>
<organism evidence="1 2">
    <name type="scientific">Anaeroselena agilis</name>
    <dbReference type="NCBI Taxonomy" id="3063788"/>
    <lineage>
        <taxon>Bacteria</taxon>
        <taxon>Bacillati</taxon>
        <taxon>Bacillota</taxon>
        <taxon>Negativicutes</taxon>
        <taxon>Acetonemataceae</taxon>
        <taxon>Anaeroselena</taxon>
    </lineage>
</organism>
<sequence>MTGQVVVSVPVAKRLIALAIYGMPEVREARERGKIVLKAGTTVAALAELFGVPPLRLGGRIAADGARTAKRLVEAPHIVLIEGGQWRCVDGCLAEELATMDSGDLFITGANALDRHGTAGLMAGLAGGGAAGKALSMLNSEGIQTIVAVGLEKLIPGSIADICRKAGRGRVDRSMGMAVGLLPLFGRVVTEKEALEMMTGAAVTVLGAGGVDGAEGATTMLVEGTEEQVDKAFALIAAQAGRPAVGAPESFASCGEGGYYCARHVGCIYRRRGKGDE</sequence>
<evidence type="ECO:0000313" key="1">
    <source>
        <dbReference type="EMBL" id="MDT8900212.1"/>
    </source>
</evidence>
<accession>A0ABU3NVP4</accession>
<name>A0ABU3NVP4_9FIRM</name>
<dbReference type="Proteomes" id="UP001254848">
    <property type="component" value="Unassembled WGS sequence"/>
</dbReference>
<dbReference type="RefSeq" id="WP_413778768.1">
    <property type="nucleotide sequence ID" value="NZ_JAUOZS010000001.1"/>
</dbReference>
<evidence type="ECO:0000313" key="2">
    <source>
        <dbReference type="Proteomes" id="UP001254848"/>
    </source>
</evidence>
<dbReference type="EMBL" id="JAUOZS010000001">
    <property type="protein sequence ID" value="MDT8900212.1"/>
    <property type="molecule type" value="Genomic_DNA"/>
</dbReference>
<proteinExistence type="predicted"/>